<name>A0A9P4M002_9PEZI</name>
<accession>A0A9P4M002</accession>
<keyword evidence="1" id="KW-0472">Membrane</keyword>
<evidence type="ECO:0000313" key="2">
    <source>
        <dbReference type="EMBL" id="KAF2091690.1"/>
    </source>
</evidence>
<dbReference type="EMBL" id="ML978711">
    <property type="protein sequence ID" value="KAF2091690.1"/>
    <property type="molecule type" value="Genomic_DNA"/>
</dbReference>
<keyword evidence="1" id="KW-0812">Transmembrane</keyword>
<reference evidence="2" key="1">
    <citation type="journal article" date="2020" name="Stud. Mycol.">
        <title>101 Dothideomycetes genomes: a test case for predicting lifestyles and emergence of pathogens.</title>
        <authorList>
            <person name="Haridas S."/>
            <person name="Albert R."/>
            <person name="Binder M."/>
            <person name="Bloem J."/>
            <person name="Labutti K."/>
            <person name="Salamov A."/>
            <person name="Andreopoulos B."/>
            <person name="Baker S."/>
            <person name="Barry K."/>
            <person name="Bills G."/>
            <person name="Bluhm B."/>
            <person name="Cannon C."/>
            <person name="Castanera R."/>
            <person name="Culley D."/>
            <person name="Daum C."/>
            <person name="Ezra D."/>
            <person name="Gonzalez J."/>
            <person name="Henrissat B."/>
            <person name="Kuo A."/>
            <person name="Liang C."/>
            <person name="Lipzen A."/>
            <person name="Lutzoni F."/>
            <person name="Magnuson J."/>
            <person name="Mondo S."/>
            <person name="Nolan M."/>
            <person name="Ohm R."/>
            <person name="Pangilinan J."/>
            <person name="Park H.-J."/>
            <person name="Ramirez L."/>
            <person name="Alfaro M."/>
            <person name="Sun H."/>
            <person name="Tritt A."/>
            <person name="Yoshinaga Y."/>
            <person name="Zwiers L.-H."/>
            <person name="Turgeon B."/>
            <person name="Goodwin S."/>
            <person name="Spatafora J."/>
            <person name="Crous P."/>
            <person name="Grigoriev I."/>
        </authorList>
    </citation>
    <scope>NUCLEOTIDE SEQUENCE</scope>
    <source>
        <strain evidence="2">CBS 121410</strain>
    </source>
</reference>
<comment type="caution">
    <text evidence="2">The sequence shown here is derived from an EMBL/GenBank/DDBJ whole genome shotgun (WGS) entry which is preliminary data.</text>
</comment>
<keyword evidence="3" id="KW-1185">Reference proteome</keyword>
<organism evidence="2 3">
    <name type="scientific">Saccharata proteae CBS 121410</name>
    <dbReference type="NCBI Taxonomy" id="1314787"/>
    <lineage>
        <taxon>Eukaryota</taxon>
        <taxon>Fungi</taxon>
        <taxon>Dikarya</taxon>
        <taxon>Ascomycota</taxon>
        <taxon>Pezizomycotina</taxon>
        <taxon>Dothideomycetes</taxon>
        <taxon>Dothideomycetes incertae sedis</taxon>
        <taxon>Botryosphaeriales</taxon>
        <taxon>Saccharataceae</taxon>
        <taxon>Saccharata</taxon>
    </lineage>
</organism>
<sequence>MSLWQSYRNLAPRTRTLFGLGIMAWAGIGLLVSDQAEEKFALKATDADKEKLSRALPKIHPVDGDGGLIKDK</sequence>
<dbReference type="Proteomes" id="UP000799776">
    <property type="component" value="Unassembled WGS sequence"/>
</dbReference>
<dbReference type="OrthoDB" id="2555959at2759"/>
<gene>
    <name evidence="2" type="ORF">K490DRAFT_61122</name>
</gene>
<feature type="transmembrane region" description="Helical" evidence="1">
    <location>
        <begin position="16"/>
        <end position="33"/>
    </location>
</feature>
<evidence type="ECO:0000313" key="3">
    <source>
        <dbReference type="Proteomes" id="UP000799776"/>
    </source>
</evidence>
<keyword evidence="1" id="KW-1133">Transmembrane helix</keyword>
<dbReference type="AlphaFoldDB" id="A0A9P4M002"/>
<proteinExistence type="predicted"/>
<evidence type="ECO:0000256" key="1">
    <source>
        <dbReference type="SAM" id="Phobius"/>
    </source>
</evidence>
<protein>
    <submittedName>
        <fullName evidence="2">Uncharacterized protein</fullName>
    </submittedName>
</protein>